<evidence type="ECO:0000313" key="3">
    <source>
        <dbReference type="EMBL" id="ALN81250.1"/>
    </source>
</evidence>
<sequence>MSAVDRSKNILIFADGTGQAGGLRPDQRLSNVYKLYRATRNGPESPIDPAEQVAFYDAGLGTDADAGHVRLRFLRTLRKFFSSAMGTGISTNIVECYAAILKHYEPGDRIYLFGFSRGAYTARCVGGVLNLCGVPTHGADGKPIPRYGRGLMRVAREAVLQVYEHGAGKDRGKYEPEREEKARRFRLKYGCDIEGQSNVVPYFIGVFDTVAALGAKGLLRFVMVSLLVALTILLPCAVLYGFDLGRYIVPYLGGLILAGVYQLFKQHYRSIRDFPNPGDFRWHFAGWRSGFYDRLLGRRVRYARHALSIDERRADFARVEWGVKGQHVAHEPGEPEWLRQVWFAGCHSDIGGSYDEDESRLSDIALSWMLEQTAELPHPLLVDRSRLHLFPSAAGMQHCEIQRMLDGYPDWVPQRWRIAWKAKSRIEARGAPLHRSVYERFDLASVRHCGEVRPYRPDSLALDVRLARYYAVAETAPCPESVAHET</sequence>
<dbReference type="InterPro" id="IPR018712">
    <property type="entry name" value="Tle1-like_cat"/>
</dbReference>
<reference evidence="3 4" key="1">
    <citation type="journal article" date="2015" name="BMC Genomics">
        <title>Comparative genomics and metabolic profiling of the genus Lysobacter.</title>
        <authorList>
            <person name="de Bruijn I."/>
            <person name="Cheng X."/>
            <person name="de Jager V."/>
            <person name="Exposito R.G."/>
            <person name="Watrous J."/>
            <person name="Patel N."/>
            <person name="Postma J."/>
            <person name="Dorrestein P.C."/>
            <person name="Kobayashi D."/>
            <person name="Raaijmakers J.M."/>
        </authorList>
    </citation>
    <scope>NUCLEOTIDE SEQUENCE [LARGE SCALE GENOMIC DNA]</scope>
    <source>
        <strain evidence="3 4">76</strain>
    </source>
</reference>
<keyword evidence="1" id="KW-0812">Transmembrane</keyword>
<dbReference type="eggNOG" id="COG3673">
    <property type="taxonomic scope" value="Bacteria"/>
</dbReference>
<protein>
    <recommendedName>
        <fullName evidence="2">T6SS Phospholipase effector Tle1-like catalytic domain-containing protein</fullName>
    </recommendedName>
</protein>
<dbReference type="PANTHER" id="PTHR33840">
    <property type="match status" value="1"/>
</dbReference>
<proteinExistence type="predicted"/>
<evidence type="ECO:0000259" key="2">
    <source>
        <dbReference type="Pfam" id="PF09994"/>
    </source>
</evidence>
<dbReference type="Proteomes" id="UP000060787">
    <property type="component" value="Chromosome"/>
</dbReference>
<feature type="domain" description="T6SS Phospholipase effector Tle1-like catalytic" evidence="2">
    <location>
        <begin position="8"/>
        <end position="372"/>
    </location>
</feature>
<keyword evidence="4" id="KW-1185">Reference proteome</keyword>
<dbReference type="PATRIC" id="fig|84531.8.peg.3131"/>
<feature type="transmembrane region" description="Helical" evidence="1">
    <location>
        <begin position="221"/>
        <end position="242"/>
    </location>
</feature>
<name>A0A0S2FCF4_LYSAN</name>
<accession>A0A0S2FCF4</accession>
<gene>
    <name evidence="3" type="ORF">LA76x_3122</name>
</gene>
<evidence type="ECO:0000256" key="1">
    <source>
        <dbReference type="SAM" id="Phobius"/>
    </source>
</evidence>
<dbReference type="KEGG" id="lab:LA76x_3122"/>
<evidence type="ECO:0000313" key="4">
    <source>
        <dbReference type="Proteomes" id="UP000060787"/>
    </source>
</evidence>
<dbReference type="AlphaFoldDB" id="A0A0S2FCF4"/>
<dbReference type="Pfam" id="PF09994">
    <property type="entry name" value="T6SS_Tle1-like_cat"/>
    <property type="match status" value="1"/>
</dbReference>
<dbReference type="STRING" id="84531.LA76x_3122"/>
<keyword evidence="1" id="KW-1133">Transmembrane helix</keyword>
<dbReference type="PANTHER" id="PTHR33840:SF1">
    <property type="entry name" value="TLE1 PHOSPHOLIPASE DOMAIN-CONTAINING PROTEIN"/>
    <property type="match status" value="1"/>
</dbReference>
<keyword evidence="1" id="KW-0472">Membrane</keyword>
<organism evidence="3 4">
    <name type="scientific">Lysobacter antibioticus</name>
    <dbReference type="NCBI Taxonomy" id="84531"/>
    <lineage>
        <taxon>Bacteria</taxon>
        <taxon>Pseudomonadati</taxon>
        <taxon>Pseudomonadota</taxon>
        <taxon>Gammaproteobacteria</taxon>
        <taxon>Lysobacterales</taxon>
        <taxon>Lysobacteraceae</taxon>
        <taxon>Lysobacter</taxon>
    </lineage>
</organism>
<dbReference type="EMBL" id="CP011129">
    <property type="protein sequence ID" value="ALN81250.1"/>
    <property type="molecule type" value="Genomic_DNA"/>
</dbReference>
<feature type="transmembrane region" description="Helical" evidence="1">
    <location>
        <begin position="248"/>
        <end position="264"/>
    </location>
</feature>